<dbReference type="CDD" id="cd02440">
    <property type="entry name" value="AdoMet_MTases"/>
    <property type="match status" value="1"/>
</dbReference>
<dbReference type="Pfam" id="PF06325">
    <property type="entry name" value="PrmA"/>
    <property type="match status" value="1"/>
</dbReference>
<feature type="repeat" description="TPR" evidence="1">
    <location>
        <begin position="122"/>
        <end position="155"/>
    </location>
</feature>
<gene>
    <name evidence="2" type="ORF">A9D12_02685</name>
</gene>
<keyword evidence="2" id="KW-0489">Methyltransferase</keyword>
<dbReference type="EMBL" id="CP016033">
    <property type="protein sequence ID" value="ANK12015.1"/>
    <property type="molecule type" value="Genomic_DNA"/>
</dbReference>
<dbReference type="GO" id="GO:0032259">
    <property type="term" value="P:methylation"/>
    <property type="evidence" value="ECO:0007669"/>
    <property type="project" value="UniProtKB-KW"/>
</dbReference>
<reference evidence="2 3" key="1">
    <citation type="submission" date="2016-05" db="EMBL/GenBank/DDBJ databases">
        <title>Compelete Genome Sequence of Bacteriochlorophyll-Synthesizing Bacterium Porphyrobacter neustonensis DSM 9434.</title>
        <authorList>
            <person name="Shi X.-L."/>
            <person name="Wu Y.-H."/>
            <person name="Cheng H."/>
            <person name="Xu L."/>
            <person name="Zhang X.-Q."/>
            <person name="Wang C.-S."/>
            <person name="Xu X.-W."/>
        </authorList>
    </citation>
    <scope>NUCLEOTIDE SEQUENCE [LARGE SCALE GENOMIC DNA]</scope>
    <source>
        <strain evidence="2 3">DSM 9434</strain>
    </source>
</reference>
<keyword evidence="3" id="KW-1185">Reference proteome</keyword>
<dbReference type="InterPro" id="IPR019734">
    <property type="entry name" value="TPR_rpt"/>
</dbReference>
<dbReference type="InterPro" id="IPR029063">
    <property type="entry name" value="SAM-dependent_MTases_sf"/>
</dbReference>
<evidence type="ECO:0000313" key="3">
    <source>
        <dbReference type="Proteomes" id="UP000078263"/>
    </source>
</evidence>
<dbReference type="AlphaFoldDB" id="A0A192D1L4"/>
<dbReference type="Gene3D" id="3.40.50.150">
    <property type="entry name" value="Vaccinia Virus protein VP39"/>
    <property type="match status" value="1"/>
</dbReference>
<dbReference type="SUPFAM" id="SSF48452">
    <property type="entry name" value="TPR-like"/>
    <property type="match status" value="1"/>
</dbReference>
<dbReference type="OrthoDB" id="5383291at2"/>
<sequence length="470" mass="49714">MTDTAPLCAPSPHPADLAAIRATLEEALALQQAGNLAAAEPRYRRVIEAGYRVAEVRPILAGIMAVRGHLPAALALWDAVLADDPGNPVALHEQGLINGRLGRSADAIAMLRASFAADPENAVTANNLAVMLADAGERSEALEMFARALALQPGNLHIEHQIRRLSAELVPFWHIPMLNDARRNGAFEAAIIAAVAAAGPDARVLDIGTGSGLLSMMAARAGASAITACEVVPVIADTARAIIADNGYADRIAVHTALSSALEVGRELDARADILVSEILSSDLLTEKVIDTFEDAHARLLKDDAIVIPRAAAAIGCLVESPVLADYVFVDRVSGFDVSRFGALGPQKLPIHGTMTDWTRLSDDVELVRIDLTQRRHDSDLQTLDIRVTADGTAAGIVQWMHVDLAEGISFDNHPDGYCDGGWLQVLHPFPAPIAVRAGDVLRLAVGHDRVTLIVRPLDLAAGGALLQAA</sequence>
<accession>A0A192D1L4</accession>
<dbReference type="PROSITE" id="PS50005">
    <property type="entry name" value="TPR"/>
    <property type="match status" value="1"/>
</dbReference>
<evidence type="ECO:0000313" key="2">
    <source>
        <dbReference type="EMBL" id="ANK12015.1"/>
    </source>
</evidence>
<dbReference type="Proteomes" id="UP000078263">
    <property type="component" value="Chromosome"/>
</dbReference>
<dbReference type="GO" id="GO:0042054">
    <property type="term" value="F:histone methyltransferase activity"/>
    <property type="evidence" value="ECO:0007669"/>
    <property type="project" value="TreeGrafter"/>
</dbReference>
<dbReference type="SUPFAM" id="SSF53335">
    <property type="entry name" value="S-adenosyl-L-methionine-dependent methyltransferases"/>
    <property type="match status" value="1"/>
</dbReference>
<dbReference type="PROSITE" id="PS51678">
    <property type="entry name" value="SAM_MT_PRMT"/>
    <property type="match status" value="1"/>
</dbReference>
<dbReference type="Gene3D" id="1.25.40.10">
    <property type="entry name" value="Tetratricopeptide repeat domain"/>
    <property type="match status" value="2"/>
</dbReference>
<dbReference type="GO" id="GO:0016274">
    <property type="term" value="F:protein-arginine N-methyltransferase activity"/>
    <property type="evidence" value="ECO:0007669"/>
    <property type="project" value="InterPro"/>
</dbReference>
<dbReference type="InterPro" id="IPR025799">
    <property type="entry name" value="Arg_MeTrfase"/>
</dbReference>
<name>A0A192D1L4_9SPHN</name>
<protein>
    <submittedName>
        <fullName evidence="2">RNA methyltransferase</fullName>
    </submittedName>
</protein>
<keyword evidence="1" id="KW-0802">TPR repeat</keyword>
<dbReference type="InterPro" id="IPR011990">
    <property type="entry name" value="TPR-like_helical_dom_sf"/>
</dbReference>
<dbReference type="SMART" id="SM00028">
    <property type="entry name" value="TPR"/>
    <property type="match status" value="3"/>
</dbReference>
<evidence type="ECO:0000256" key="1">
    <source>
        <dbReference type="PROSITE-ProRule" id="PRU00339"/>
    </source>
</evidence>
<dbReference type="Gene3D" id="2.70.160.11">
    <property type="entry name" value="Hnrnp arginine n-methyltransferase1"/>
    <property type="match status" value="1"/>
</dbReference>
<dbReference type="PANTHER" id="PTHR11006">
    <property type="entry name" value="PROTEIN ARGININE N-METHYLTRANSFERASE"/>
    <property type="match status" value="1"/>
</dbReference>
<dbReference type="PANTHER" id="PTHR11006:SF4">
    <property type="entry name" value="PROTEIN ARGININE N-METHYLTRANSFERASE 7"/>
    <property type="match status" value="1"/>
</dbReference>
<dbReference type="RefSeq" id="WP_068349542.1">
    <property type="nucleotide sequence ID" value="NZ_CP016033.1"/>
</dbReference>
<dbReference type="KEGG" id="pns:A9D12_02685"/>
<dbReference type="STRING" id="1112.A9D12_02685"/>
<organism evidence="2 3">
    <name type="scientific">Erythrobacter neustonensis</name>
    <dbReference type="NCBI Taxonomy" id="1112"/>
    <lineage>
        <taxon>Bacteria</taxon>
        <taxon>Pseudomonadati</taxon>
        <taxon>Pseudomonadota</taxon>
        <taxon>Alphaproteobacteria</taxon>
        <taxon>Sphingomonadales</taxon>
        <taxon>Erythrobacteraceae</taxon>
        <taxon>Erythrobacter/Porphyrobacter group</taxon>
        <taxon>Erythrobacter</taxon>
    </lineage>
</organism>
<keyword evidence="2" id="KW-0808">Transferase</keyword>
<proteinExistence type="predicted"/>